<feature type="region of interest" description="Disordered" evidence="1">
    <location>
        <begin position="1"/>
        <end position="43"/>
    </location>
</feature>
<dbReference type="OrthoDB" id="6741802at2759"/>
<dbReference type="Proteomes" id="UP001153636">
    <property type="component" value="Chromosome 1"/>
</dbReference>
<gene>
    <name evidence="2" type="ORF">PSYICH_LOCUS347</name>
</gene>
<protein>
    <submittedName>
        <fullName evidence="2">Uncharacterized protein</fullName>
    </submittedName>
</protein>
<feature type="compositionally biased region" description="Basic and acidic residues" evidence="1">
    <location>
        <begin position="1"/>
        <end position="13"/>
    </location>
</feature>
<reference evidence="2" key="1">
    <citation type="submission" date="2022-01" db="EMBL/GenBank/DDBJ databases">
        <authorList>
            <person name="King R."/>
        </authorList>
    </citation>
    <scope>NUCLEOTIDE SEQUENCE</scope>
</reference>
<keyword evidence="3" id="KW-1185">Reference proteome</keyword>
<feature type="compositionally biased region" description="Acidic residues" evidence="1">
    <location>
        <begin position="28"/>
        <end position="38"/>
    </location>
</feature>
<organism evidence="2 3">
    <name type="scientific">Psylliodes chrysocephalus</name>
    <dbReference type="NCBI Taxonomy" id="3402493"/>
    <lineage>
        <taxon>Eukaryota</taxon>
        <taxon>Metazoa</taxon>
        <taxon>Ecdysozoa</taxon>
        <taxon>Arthropoda</taxon>
        <taxon>Hexapoda</taxon>
        <taxon>Insecta</taxon>
        <taxon>Pterygota</taxon>
        <taxon>Neoptera</taxon>
        <taxon>Endopterygota</taxon>
        <taxon>Coleoptera</taxon>
        <taxon>Polyphaga</taxon>
        <taxon>Cucujiformia</taxon>
        <taxon>Chrysomeloidea</taxon>
        <taxon>Chrysomelidae</taxon>
        <taxon>Galerucinae</taxon>
        <taxon>Alticini</taxon>
        <taxon>Psylliodes</taxon>
    </lineage>
</organism>
<proteinExistence type="predicted"/>
<evidence type="ECO:0000313" key="3">
    <source>
        <dbReference type="Proteomes" id="UP001153636"/>
    </source>
</evidence>
<evidence type="ECO:0000256" key="1">
    <source>
        <dbReference type="SAM" id="MobiDB-lite"/>
    </source>
</evidence>
<evidence type="ECO:0000313" key="2">
    <source>
        <dbReference type="EMBL" id="CAH1098811.1"/>
    </source>
</evidence>
<dbReference type="EMBL" id="OV651813">
    <property type="protein sequence ID" value="CAH1098811.1"/>
    <property type="molecule type" value="Genomic_DNA"/>
</dbReference>
<sequence length="143" mass="16258">MEHNDADSAKESIVEDNYSDQKPQGQVSEEDSDLEDQPANEHSTTKPYIIGLTKLLPMDRHLFVSYLADYLEGQLLTQEAKRPIIIYSDGCMAQNRSSLLANALLYLSDKYDDSITQKFLEKDHTQMECDSVHNAIETCLKNK</sequence>
<accession>A0A9P0G5L3</accession>
<name>A0A9P0G5L3_9CUCU</name>
<dbReference type="AlphaFoldDB" id="A0A9P0G5L3"/>